<dbReference type="Proteomes" id="UP000054715">
    <property type="component" value="Unassembled WGS sequence"/>
</dbReference>
<organism evidence="1 2">
    <name type="scientific">Legionella jamestowniensis</name>
    <dbReference type="NCBI Taxonomy" id="455"/>
    <lineage>
        <taxon>Bacteria</taxon>
        <taxon>Pseudomonadati</taxon>
        <taxon>Pseudomonadota</taxon>
        <taxon>Gammaproteobacteria</taxon>
        <taxon>Legionellales</taxon>
        <taxon>Legionellaceae</taxon>
        <taxon>Legionella</taxon>
    </lineage>
</organism>
<dbReference type="STRING" id="455.Ljam_1938"/>
<dbReference type="EMBL" id="LNYG01000013">
    <property type="protein sequence ID" value="KTD07743.1"/>
    <property type="molecule type" value="Genomic_DNA"/>
</dbReference>
<sequence length="84" mass="9660">MAVVNTAVAKKLEIVVAQLRDYHVIPNFRIGGWDVKREHASRASRHFETQQKAINAARKMSKRNNAELFIHGHDGKLLRKDTRN</sequence>
<dbReference type="AlphaFoldDB" id="A0A0W0UIZ1"/>
<evidence type="ECO:0008006" key="3">
    <source>
        <dbReference type="Google" id="ProtNLM"/>
    </source>
</evidence>
<reference evidence="1 2" key="1">
    <citation type="submission" date="2015-11" db="EMBL/GenBank/DDBJ databases">
        <title>Genomic analysis of 38 Legionella species identifies large and diverse effector repertoires.</title>
        <authorList>
            <person name="Burstein D."/>
            <person name="Amaro F."/>
            <person name="Zusman T."/>
            <person name="Lifshitz Z."/>
            <person name="Cohen O."/>
            <person name="Gilbert J.A."/>
            <person name="Pupko T."/>
            <person name="Shuman H.A."/>
            <person name="Segal G."/>
        </authorList>
    </citation>
    <scope>NUCLEOTIDE SEQUENCE [LARGE SCALE GENOMIC DNA]</scope>
    <source>
        <strain evidence="1 2">JA-26-G1-E2</strain>
    </source>
</reference>
<evidence type="ECO:0000313" key="2">
    <source>
        <dbReference type="Proteomes" id="UP000054715"/>
    </source>
</evidence>
<protein>
    <recommendedName>
        <fullName evidence="3">DUF2188 domain-containing protein</fullName>
    </recommendedName>
</protein>
<gene>
    <name evidence="1" type="ORF">Ljam_1938</name>
</gene>
<dbReference type="PATRIC" id="fig|455.5.peg.2042"/>
<evidence type="ECO:0000313" key="1">
    <source>
        <dbReference type="EMBL" id="KTD07743.1"/>
    </source>
</evidence>
<accession>A0A0W0UIZ1</accession>
<proteinExistence type="predicted"/>
<dbReference type="InterPro" id="IPR018691">
    <property type="entry name" value="DUF2188"/>
</dbReference>
<comment type="caution">
    <text evidence="1">The sequence shown here is derived from an EMBL/GenBank/DDBJ whole genome shotgun (WGS) entry which is preliminary data.</text>
</comment>
<name>A0A0W0UIZ1_9GAMM</name>
<dbReference type="Pfam" id="PF09954">
    <property type="entry name" value="DUF2188"/>
    <property type="match status" value="1"/>
</dbReference>